<evidence type="ECO:0000313" key="3">
    <source>
        <dbReference type="Proteomes" id="UP000248012"/>
    </source>
</evidence>
<gene>
    <name evidence="2" type="ORF">DI396_16095</name>
</gene>
<proteinExistence type="predicted"/>
<organism evidence="2 3">
    <name type="scientific">Litorivita pollutaquae</name>
    <dbReference type="NCBI Taxonomy" id="2200892"/>
    <lineage>
        <taxon>Bacteria</taxon>
        <taxon>Pseudomonadati</taxon>
        <taxon>Pseudomonadota</taxon>
        <taxon>Alphaproteobacteria</taxon>
        <taxon>Rhodobacterales</taxon>
        <taxon>Paracoccaceae</taxon>
        <taxon>Litorivita</taxon>
    </lineage>
</organism>
<keyword evidence="3" id="KW-1185">Reference proteome</keyword>
<dbReference type="OrthoDB" id="7833680at2"/>
<evidence type="ECO:0000313" key="2">
    <source>
        <dbReference type="EMBL" id="PYC46318.1"/>
    </source>
</evidence>
<evidence type="ECO:0000259" key="1">
    <source>
        <dbReference type="Pfam" id="PF13020"/>
    </source>
</evidence>
<dbReference type="EMBL" id="QFVT01000017">
    <property type="protein sequence ID" value="PYC46318.1"/>
    <property type="molecule type" value="Genomic_DNA"/>
</dbReference>
<name>A0A2V4MQE3_9RHOB</name>
<dbReference type="Pfam" id="PF13020">
    <property type="entry name" value="NOV_C"/>
    <property type="match status" value="1"/>
</dbReference>
<dbReference type="AlphaFoldDB" id="A0A2V4MQE3"/>
<dbReference type="InterPro" id="IPR024975">
    <property type="entry name" value="NOV_C"/>
</dbReference>
<sequence>MSGSVPTERLFSLSCFEGLRLFRIYAESHHGLPQAELIELMHQVEVDASSLDMEAAVELHPHLDIACQLDGEPFFQSCIKAVVIGHQPIWAKTMRQGRVRFIDSLDSDDRDVFAAAGLLNNPPDIAVVGWWDDVVGHARLAVDIEKMEQARRAEALTIEYEIERLKALGISKTPEWTGLDDNFAGYDVLSHDLVAGAEVNRMIEVKSTINSPLRFYLSRNEWNTADKIGDAYVFHVWNMALEPPALFERTIEDIRPHIPSDNEKGKWSNAAIPVG</sequence>
<dbReference type="RefSeq" id="WP_110797425.1">
    <property type="nucleotide sequence ID" value="NZ_KZ826496.1"/>
</dbReference>
<feature type="domain" description="Protein NO VEIN C-terminal" evidence="1">
    <location>
        <begin position="153"/>
        <end position="243"/>
    </location>
</feature>
<dbReference type="Proteomes" id="UP000248012">
    <property type="component" value="Unassembled WGS sequence"/>
</dbReference>
<reference evidence="2 3" key="1">
    <citation type="submission" date="2018-05" db="EMBL/GenBank/DDBJ databases">
        <title>Oceanovita maritima gen. nov., sp. nov., a marine bacterium in the family Rhodobacteraceae isolated from surface seawater of Lundu port Xiamen, China.</title>
        <authorList>
            <person name="Hetharua B.H."/>
            <person name="Min D."/>
            <person name="Liao H."/>
            <person name="Tian Y."/>
        </authorList>
    </citation>
    <scope>NUCLEOTIDE SEQUENCE [LARGE SCALE GENOMIC DNA]</scope>
    <source>
        <strain evidence="2 3">FSX-11</strain>
    </source>
</reference>
<comment type="caution">
    <text evidence="2">The sequence shown here is derived from an EMBL/GenBank/DDBJ whole genome shotgun (WGS) entry which is preliminary data.</text>
</comment>
<accession>A0A2V4MQE3</accession>
<protein>
    <recommendedName>
        <fullName evidence="1">Protein NO VEIN C-terminal domain-containing protein</fullName>
    </recommendedName>
</protein>